<dbReference type="AlphaFoldDB" id="A0A1T1H4E9"/>
<evidence type="ECO:0000313" key="1">
    <source>
        <dbReference type="EMBL" id="OOV84732.1"/>
    </source>
</evidence>
<reference evidence="1 2" key="1">
    <citation type="submission" date="2017-02" db="EMBL/GenBank/DDBJ databases">
        <title>Acinetobacter sp. ANC 4945, whole genome shotgun sequencing project.</title>
        <authorList>
            <person name="Radolfova-Krizova L."/>
            <person name="Al Atrouni A."/>
            <person name="Nemec A."/>
        </authorList>
    </citation>
    <scope>NUCLEOTIDE SEQUENCE [LARGE SCALE GENOMIC DNA]</scope>
    <source>
        <strain evidence="1 2">ANC 4945</strain>
    </source>
</reference>
<sequence length="139" mass="14192">MNTEDQNMEPTVKCPKCGSTHIEKRNHEQNLQKIGGVLLSGAGTAAGTVGGAASGASIGAAIGGVTAGPLGVIMGGTIGTFVGAISVGITGGFLGHRFGKKAGVIVDQNIFLDYQCLDCKQRFEVEQQPEDAAKTSDQD</sequence>
<organism evidence="1 2">
    <name type="scientific">Acinetobacter amyesii</name>
    <dbReference type="NCBI Taxonomy" id="2942470"/>
    <lineage>
        <taxon>Bacteria</taxon>
        <taxon>Pseudomonadati</taxon>
        <taxon>Pseudomonadota</taxon>
        <taxon>Gammaproteobacteria</taxon>
        <taxon>Moraxellales</taxon>
        <taxon>Moraxellaceae</taxon>
        <taxon>Acinetobacter</taxon>
    </lineage>
</organism>
<accession>A0A1T1H4E9</accession>
<dbReference type="EMBL" id="MVKX01000002">
    <property type="protein sequence ID" value="OOV84732.1"/>
    <property type="molecule type" value="Genomic_DNA"/>
</dbReference>
<evidence type="ECO:0008006" key="3">
    <source>
        <dbReference type="Google" id="ProtNLM"/>
    </source>
</evidence>
<evidence type="ECO:0000313" key="2">
    <source>
        <dbReference type="Proteomes" id="UP000191160"/>
    </source>
</evidence>
<protein>
    <recommendedName>
        <fullName evidence="3">Glycine zipper domain-containing protein</fullName>
    </recommendedName>
</protein>
<keyword evidence="2" id="KW-1185">Reference proteome</keyword>
<dbReference type="Proteomes" id="UP000191160">
    <property type="component" value="Unassembled WGS sequence"/>
</dbReference>
<comment type="caution">
    <text evidence="1">The sequence shown here is derived from an EMBL/GenBank/DDBJ whole genome shotgun (WGS) entry which is preliminary data.</text>
</comment>
<name>A0A1T1H4E9_9GAMM</name>
<proteinExistence type="predicted"/>
<gene>
    <name evidence="1" type="ORF">B1202_03625</name>
</gene>